<accession>A0A7H8QIV5</accession>
<organism evidence="8 9">
    <name type="scientific">Talaromyces rugulosus</name>
    <name type="common">Penicillium rugulosum</name>
    <dbReference type="NCBI Taxonomy" id="121627"/>
    <lineage>
        <taxon>Eukaryota</taxon>
        <taxon>Fungi</taxon>
        <taxon>Dikarya</taxon>
        <taxon>Ascomycota</taxon>
        <taxon>Pezizomycotina</taxon>
        <taxon>Eurotiomycetes</taxon>
        <taxon>Eurotiomycetidae</taxon>
        <taxon>Eurotiales</taxon>
        <taxon>Trichocomaceae</taxon>
        <taxon>Talaromyces</taxon>
        <taxon>Talaromyces sect. Islandici</taxon>
    </lineage>
</organism>
<reference evidence="9" key="1">
    <citation type="submission" date="2020-06" db="EMBL/GenBank/DDBJ databases">
        <title>A chromosome-scale genome assembly of Talaromyces rugulosus W13939.</title>
        <authorList>
            <person name="Wang B."/>
            <person name="Guo L."/>
            <person name="Ye K."/>
            <person name="Wang L."/>
        </authorList>
    </citation>
    <scope>NUCLEOTIDE SEQUENCE [LARGE SCALE GENOMIC DNA]</scope>
    <source>
        <strain evidence="9">W13939</strain>
    </source>
</reference>
<dbReference type="Pfam" id="PF04588">
    <property type="entry name" value="HIG_1_N"/>
    <property type="match status" value="1"/>
</dbReference>
<gene>
    <name evidence="8" type="ORF">TRUGW13939_00967</name>
</gene>
<dbReference type="InterPro" id="IPR040153">
    <property type="entry name" value="Rcf2"/>
</dbReference>
<evidence type="ECO:0000313" key="8">
    <source>
        <dbReference type="EMBL" id="QKX53887.1"/>
    </source>
</evidence>
<dbReference type="PANTHER" id="PTHR28018:SF3">
    <property type="entry name" value="RESPIRATORY SUPERCOMPLEX FACTOR 2, MITOCHONDRIAL"/>
    <property type="match status" value="1"/>
</dbReference>
<evidence type="ECO:0000256" key="3">
    <source>
        <dbReference type="ARBA" id="ARBA00022989"/>
    </source>
</evidence>
<feature type="transmembrane region" description="Helical" evidence="6">
    <location>
        <begin position="119"/>
        <end position="140"/>
    </location>
</feature>
<evidence type="ECO:0000256" key="6">
    <source>
        <dbReference type="SAM" id="Phobius"/>
    </source>
</evidence>
<dbReference type="OrthoDB" id="1915122at2759"/>
<dbReference type="GO" id="GO:0033617">
    <property type="term" value="P:mitochondrial respiratory chain complex IV assembly"/>
    <property type="evidence" value="ECO:0007669"/>
    <property type="project" value="TreeGrafter"/>
</dbReference>
<evidence type="ECO:0000256" key="2">
    <source>
        <dbReference type="ARBA" id="ARBA00022692"/>
    </source>
</evidence>
<feature type="transmembrane region" description="Helical" evidence="6">
    <location>
        <begin position="374"/>
        <end position="396"/>
    </location>
</feature>
<evidence type="ECO:0000256" key="4">
    <source>
        <dbReference type="ARBA" id="ARBA00023136"/>
    </source>
</evidence>
<dbReference type="AlphaFoldDB" id="A0A7H8QIV5"/>
<dbReference type="KEGG" id="trg:TRUGW13939_00967"/>
<dbReference type="InterPro" id="IPR007667">
    <property type="entry name" value="Hypoxia_induced_domain"/>
</dbReference>
<evidence type="ECO:0000256" key="1">
    <source>
        <dbReference type="ARBA" id="ARBA00004173"/>
    </source>
</evidence>
<evidence type="ECO:0000256" key="5">
    <source>
        <dbReference type="SAM" id="MobiDB-lite"/>
    </source>
</evidence>
<keyword evidence="4 6" id="KW-0472">Membrane</keyword>
<dbReference type="PROSITE" id="PS51503">
    <property type="entry name" value="HIG1"/>
    <property type="match status" value="1"/>
</dbReference>
<feature type="domain" description="HIG1" evidence="7">
    <location>
        <begin position="89"/>
        <end position="180"/>
    </location>
</feature>
<keyword evidence="2 6" id="KW-0812">Transmembrane</keyword>
<keyword evidence="3 6" id="KW-1133">Transmembrane helix</keyword>
<feature type="compositionally biased region" description="Polar residues" evidence="5">
    <location>
        <begin position="273"/>
        <end position="284"/>
    </location>
</feature>
<name>A0A7H8QIV5_TALRU</name>
<evidence type="ECO:0000313" key="9">
    <source>
        <dbReference type="Proteomes" id="UP000509510"/>
    </source>
</evidence>
<dbReference type="RefSeq" id="XP_035340066.1">
    <property type="nucleotide sequence ID" value="XM_035484173.1"/>
</dbReference>
<sequence>MKILTKEERDAHYKKVVQGGVLGTFLGLAGGLAGVLAASRRFHTVRSLTLPMKAFLVTSSSTFVGIIAADHSSRAFEAARNQNLQYLEQREAQLHKDESSGMTSKDRLFEFLHEEKYKIIGATWIASIIGSFVLVSRNPYLTGQQKLVQARVYAQGLTVALMCATAAFEIHGQRQGRGIMDAAKKQQQQHHERYEGEDLWMDIVSAQEDKLKKKHQDLYRHKAGHKEANPDKKEAEEGDKEKYTLQIIMSEETSERTPLLAEPAPVADPPLQAGTTGDPSSDNTAADEHYARFRRPFVILTSFSVFLSVVGFASSTAAAVLVAQFAPPGWYLDWTTSDMNTWMIITTILTAFVGFLNLIRLFNDNRPLSLWFNFICDAIFMFYLFVCSVGILIYAIGPQFPCHARYAGDDDETCLPFARAVRAIFIISSGSELILGLVILALFLIRCVLICNLRPWRAVQRRNGRWNVPTGVLTFEFSIKFLRQEERVETDGRE</sequence>
<dbReference type="Proteomes" id="UP000509510">
    <property type="component" value="Chromosome I"/>
</dbReference>
<dbReference type="EMBL" id="CP055898">
    <property type="protein sequence ID" value="QKX53887.1"/>
    <property type="molecule type" value="Genomic_DNA"/>
</dbReference>
<feature type="transmembrane region" description="Helical" evidence="6">
    <location>
        <begin position="433"/>
        <end position="453"/>
    </location>
</feature>
<comment type="subcellular location">
    <subcellularLocation>
        <location evidence="1">Mitochondrion</location>
    </subcellularLocation>
</comment>
<evidence type="ECO:0000259" key="7">
    <source>
        <dbReference type="PROSITE" id="PS51503"/>
    </source>
</evidence>
<feature type="transmembrane region" description="Helical" evidence="6">
    <location>
        <begin position="20"/>
        <end position="38"/>
    </location>
</feature>
<feature type="region of interest" description="Disordered" evidence="5">
    <location>
        <begin position="219"/>
        <end position="241"/>
    </location>
</feature>
<dbReference type="GO" id="GO:0005739">
    <property type="term" value="C:mitochondrion"/>
    <property type="evidence" value="ECO:0007669"/>
    <property type="project" value="UniProtKB-SubCell"/>
</dbReference>
<feature type="transmembrane region" description="Helical" evidence="6">
    <location>
        <begin position="297"/>
        <end position="322"/>
    </location>
</feature>
<dbReference type="PANTHER" id="PTHR28018">
    <property type="entry name" value="RESPIRATORY SUPERCOMPLEX FACTOR 2, MITOCHONDRIAL"/>
    <property type="match status" value="1"/>
</dbReference>
<feature type="transmembrane region" description="Helical" evidence="6">
    <location>
        <begin position="342"/>
        <end position="362"/>
    </location>
</feature>
<feature type="region of interest" description="Disordered" evidence="5">
    <location>
        <begin position="254"/>
        <end position="285"/>
    </location>
</feature>
<keyword evidence="9" id="KW-1185">Reference proteome</keyword>
<protein>
    <recommendedName>
        <fullName evidence="7">HIG1 domain-containing protein</fullName>
    </recommendedName>
</protein>
<dbReference type="GeneID" id="55988480"/>
<proteinExistence type="predicted"/>